<comment type="similarity">
    <text evidence="2">Belongs to the NADH dehydrogenase family.</text>
</comment>
<feature type="domain" description="FAD/NAD(P)-binding" evidence="6">
    <location>
        <begin position="1"/>
        <end position="272"/>
    </location>
</feature>
<dbReference type="PANTHER" id="PTHR42913">
    <property type="entry name" value="APOPTOSIS-INDUCING FACTOR 1"/>
    <property type="match status" value="1"/>
</dbReference>
<dbReference type="KEGG" id="hdf:AArcSl_0777"/>
<dbReference type="EC" id="1.6.99.3" evidence="7"/>
<sequence length="410" mass="43171">MRVVVFGAGYAGLTLTQQLESSLPDSVELLLVDETETHLVRHELHRVIRRPDVIDAIEVPLGSVLDRARVVTGRVDEIDPQTGLATFQEGHAPGIASEDGTLSYDYGAVCLGSETAFYDLPGVCEHAIPLKRKAHALSIRDRFLDLCEAVEQGETGRVVIGGGGLSGIQIAGELAALAGERGLSVGPVDEPDATDEPLVEIVLLEQLETLAPGFGSAFQRAIRSALVDHGVDVRTETPVREATADTVETDAGTLESDLFVWAGGIRGPDATAGERPTVRSDLRLSESTFVVGDAGRIVDADGRSVPATASAAIRASETAAENLTRLVEHDLEGSAEFEPSLERYRYSVPGWAVSVGDEAVAVVGGQVLTGQPARKLKAAIGGGYLASTRATRQAIQLVQSELGLPGFPGQ</sequence>
<comment type="cofactor">
    <cofactor evidence="1">
        <name>FAD</name>
        <dbReference type="ChEBI" id="CHEBI:57692"/>
    </cofactor>
</comment>
<keyword evidence="5 7" id="KW-0560">Oxidoreductase</keyword>
<dbReference type="GeneID" id="37877121"/>
<dbReference type="EMBL" id="CP025066">
    <property type="protein sequence ID" value="AUX08423.1"/>
    <property type="molecule type" value="Genomic_DNA"/>
</dbReference>
<dbReference type="GO" id="GO:0019646">
    <property type="term" value="P:aerobic electron transport chain"/>
    <property type="evidence" value="ECO:0007669"/>
    <property type="project" value="TreeGrafter"/>
</dbReference>
<accession>A0A343TH51</accession>
<organism evidence="7 8">
    <name type="scientific">Halalkaliarchaeum desulfuricum</name>
    <dbReference type="NCBI Taxonomy" id="2055893"/>
    <lineage>
        <taxon>Archaea</taxon>
        <taxon>Methanobacteriati</taxon>
        <taxon>Methanobacteriota</taxon>
        <taxon>Stenosarchaea group</taxon>
        <taxon>Halobacteria</taxon>
        <taxon>Halobacteriales</taxon>
        <taxon>Haloferacaceae</taxon>
        <taxon>Halalkaliarchaeum</taxon>
    </lineage>
</organism>
<name>A0A343TH51_9EURY</name>
<dbReference type="InterPro" id="IPR036188">
    <property type="entry name" value="FAD/NAD-bd_sf"/>
</dbReference>
<proteinExistence type="inferred from homology"/>
<dbReference type="InterPro" id="IPR051169">
    <property type="entry name" value="NADH-Q_oxidoreductase"/>
</dbReference>
<evidence type="ECO:0000256" key="4">
    <source>
        <dbReference type="ARBA" id="ARBA00022827"/>
    </source>
</evidence>
<keyword evidence="8" id="KW-1185">Reference proteome</keyword>
<evidence type="ECO:0000256" key="3">
    <source>
        <dbReference type="ARBA" id="ARBA00022630"/>
    </source>
</evidence>
<evidence type="ECO:0000313" key="8">
    <source>
        <dbReference type="Proteomes" id="UP000263012"/>
    </source>
</evidence>
<reference evidence="8" key="1">
    <citation type="submission" date="2017-11" db="EMBL/GenBank/DDBJ databases">
        <title>Phenotypic and genomic properties of facultatively anaerobic sulfur-reducing natronoarchaea from hypersaline soda lakes.</title>
        <authorList>
            <person name="Sorokin D.Y."/>
            <person name="Kublanov I.V."/>
            <person name="Roman P."/>
            <person name="Sinninghe Damste J.S."/>
            <person name="Golyshin P.N."/>
            <person name="Rojo D."/>
            <person name="Ciordia S."/>
            <person name="Mena M.D.C."/>
            <person name="Ferrer M."/>
            <person name="Messina E."/>
            <person name="Smedile F."/>
            <person name="La Spada G."/>
            <person name="La Cono V."/>
            <person name="Yakimov M.M."/>
        </authorList>
    </citation>
    <scope>NUCLEOTIDE SEQUENCE [LARGE SCALE GENOMIC DNA]</scope>
    <source>
        <strain evidence="8">AArc-Sl</strain>
    </source>
</reference>
<dbReference type="Gene3D" id="3.50.50.100">
    <property type="match status" value="1"/>
</dbReference>
<dbReference type="AlphaFoldDB" id="A0A343TH51"/>
<dbReference type="OrthoDB" id="38899at2157"/>
<gene>
    <name evidence="7" type="primary">ndh</name>
    <name evidence="7" type="ORF">AArcSl_0777</name>
</gene>
<evidence type="ECO:0000256" key="2">
    <source>
        <dbReference type="ARBA" id="ARBA00005272"/>
    </source>
</evidence>
<dbReference type="PANTHER" id="PTHR42913:SF3">
    <property type="entry name" value="64 KDA MITOCHONDRIAL NADH DEHYDROGENASE (EUROFUNG)"/>
    <property type="match status" value="1"/>
</dbReference>
<evidence type="ECO:0000256" key="1">
    <source>
        <dbReference type="ARBA" id="ARBA00001974"/>
    </source>
</evidence>
<evidence type="ECO:0000256" key="5">
    <source>
        <dbReference type="ARBA" id="ARBA00023002"/>
    </source>
</evidence>
<keyword evidence="3" id="KW-0285">Flavoprotein</keyword>
<protein>
    <submittedName>
        <fullName evidence="7">NADH dehydrogenase</fullName>
        <ecNumber evidence="7">1.6.99.3</ecNumber>
    </submittedName>
</protein>
<dbReference type="RefSeq" id="WP_119815310.1">
    <property type="nucleotide sequence ID" value="NZ_CP025066.1"/>
</dbReference>
<evidence type="ECO:0000313" key="7">
    <source>
        <dbReference type="EMBL" id="AUX08423.1"/>
    </source>
</evidence>
<dbReference type="Proteomes" id="UP000263012">
    <property type="component" value="Chromosome"/>
</dbReference>
<dbReference type="SUPFAM" id="SSF51905">
    <property type="entry name" value="FAD/NAD(P)-binding domain"/>
    <property type="match status" value="2"/>
</dbReference>
<dbReference type="Pfam" id="PF07992">
    <property type="entry name" value="Pyr_redox_2"/>
    <property type="match status" value="1"/>
</dbReference>
<dbReference type="GO" id="GO:0003955">
    <property type="term" value="F:NAD(P)H dehydrogenase (quinone) activity"/>
    <property type="evidence" value="ECO:0007669"/>
    <property type="project" value="TreeGrafter"/>
</dbReference>
<dbReference type="InterPro" id="IPR023753">
    <property type="entry name" value="FAD/NAD-binding_dom"/>
</dbReference>
<keyword evidence="4" id="KW-0274">FAD</keyword>
<evidence type="ECO:0000259" key="6">
    <source>
        <dbReference type="Pfam" id="PF07992"/>
    </source>
</evidence>